<evidence type="ECO:0000256" key="7">
    <source>
        <dbReference type="ARBA" id="ARBA00023146"/>
    </source>
</evidence>
<dbReference type="PANTHER" id="PTHR10745:SF8">
    <property type="entry name" value="DNA POLYMERASE SUBUNIT GAMMA-2, MITOCHONDRIAL"/>
    <property type="match status" value="1"/>
</dbReference>
<evidence type="ECO:0000256" key="3">
    <source>
        <dbReference type="ARBA" id="ARBA00022598"/>
    </source>
</evidence>
<dbReference type="EC" id="6.1.1.14" evidence="8"/>
<dbReference type="InterPro" id="IPR045864">
    <property type="entry name" value="aa-tRNA-synth_II/BPL/LPL"/>
</dbReference>
<keyword evidence="4 8" id="KW-0547">Nucleotide-binding</keyword>
<dbReference type="Proteomes" id="UP000035268">
    <property type="component" value="Chromosome"/>
</dbReference>
<dbReference type="GO" id="GO:0006426">
    <property type="term" value="P:glycyl-tRNA aminoacylation"/>
    <property type="evidence" value="ECO:0007669"/>
    <property type="project" value="UniProtKB-UniRule"/>
</dbReference>
<evidence type="ECO:0000256" key="5">
    <source>
        <dbReference type="ARBA" id="ARBA00022840"/>
    </source>
</evidence>
<dbReference type="PRINTS" id="PR01043">
    <property type="entry name" value="TRNASYNTHGLY"/>
</dbReference>
<dbReference type="InterPro" id="IPR006195">
    <property type="entry name" value="aa-tRNA-synth_II"/>
</dbReference>
<feature type="binding site" evidence="8">
    <location>
        <begin position="284"/>
        <end position="286"/>
    </location>
    <ligand>
        <name>ATP</name>
        <dbReference type="ChEBI" id="CHEBI:30616"/>
    </ligand>
</feature>
<dbReference type="SUPFAM" id="SSF55681">
    <property type="entry name" value="Class II aaRS and biotin synthetases"/>
    <property type="match status" value="1"/>
</dbReference>
<feature type="binding site" evidence="8">
    <location>
        <begin position="294"/>
        <end position="299"/>
    </location>
    <ligand>
        <name>ATP</name>
        <dbReference type="ChEBI" id="CHEBI:30616"/>
    </ligand>
</feature>
<evidence type="ECO:0000256" key="1">
    <source>
        <dbReference type="ARBA" id="ARBA00008226"/>
    </source>
</evidence>
<protein>
    <recommendedName>
        <fullName evidence="8">Glycine--tRNA ligase</fullName>
        <ecNumber evidence="8">6.1.1.14</ecNumber>
    </recommendedName>
    <alternativeName>
        <fullName evidence="8">Glycyl-tRNA synthetase</fullName>
        <shortName evidence="8">GlyRS</shortName>
    </alternativeName>
</protein>
<comment type="similarity">
    <text evidence="1 8">Belongs to the class-II aminoacyl-tRNA synthetase family.</text>
</comment>
<dbReference type="InterPro" id="IPR002314">
    <property type="entry name" value="aa-tRNA-synt_IIb"/>
</dbReference>
<dbReference type="NCBIfam" id="TIGR00389">
    <property type="entry name" value="glyS_dimeric"/>
    <property type="match status" value="1"/>
</dbReference>
<dbReference type="Gene3D" id="3.30.930.10">
    <property type="entry name" value="Bira Bifunctional Protein, Domain 2"/>
    <property type="match status" value="1"/>
</dbReference>
<accession>A0A0G3EE93</accession>
<dbReference type="InterPro" id="IPR002315">
    <property type="entry name" value="tRNA-synt_gly"/>
</dbReference>
<dbReference type="CDD" id="cd00774">
    <property type="entry name" value="GlyRS-like_core"/>
    <property type="match status" value="1"/>
</dbReference>
<evidence type="ECO:0000256" key="8">
    <source>
        <dbReference type="HAMAP-Rule" id="MF_00253"/>
    </source>
</evidence>
<keyword evidence="6 8" id="KW-0648">Protein biosynthesis</keyword>
<proteinExistence type="inferred from homology"/>
<keyword evidence="5 8" id="KW-0067">ATP-binding</keyword>
<evidence type="ECO:0000313" key="11">
    <source>
        <dbReference type="Proteomes" id="UP000035268"/>
    </source>
</evidence>
<dbReference type="AlphaFoldDB" id="A0A0G3EE93"/>
<dbReference type="InterPro" id="IPR036621">
    <property type="entry name" value="Anticodon-bd_dom_sf"/>
</dbReference>
<sequence>MPRTTNLGAVYCNPNCRAESPSGHVSHFQGELSASSGLTSPALSGTIDRPMKPNDFKVRMDDLVSLCKRRGFIFQTSEIYGGLNGFWDYGPLGVQLKRNIKSAWWRAMTQCRDDIVGLDSSIIMHPRTWEASGHTNNFKDPMCDCRETKARYRADQVRVLRPKDDGEGLIFAFMENDRGPAEKKIRKLGSGDASNYEDLPLPEIALEDYPRIVGPDTRTPGTLTEPRAFNLMFKTYVGPVEDHSAVAYLRPETAQGIFSQFANVTSVSRQKLPFGIAQIGKAFRNEITPRNYTFRSREFEQMELEFFIRPGEDASWHDYWVEERIRWYGTVGLPEGRMHREIHGEDELAHYASACTDIVFDFPFGTQELEGIAARGDYDLKQHQTFSGKSMEYFDQENNERFLPHVIEPSAGVDRIALALLCEAYRMEWIPKDGGEAVTADPDQKRPPEGFEQRTVMRVAPCVAPYKVAVFPLLKNKEPLVDKARAIYGALSRRWMSFYDETGAIGRRYRRQDEIGTPLCVTVDFDTLDDDTVTVRDRDSMKQIRIPVAELEAYVADQVEFPSGE</sequence>
<dbReference type="Pfam" id="PF03129">
    <property type="entry name" value="HGTP_anticodon"/>
    <property type="match status" value="1"/>
</dbReference>
<dbReference type="GO" id="GO:0070062">
    <property type="term" value="C:extracellular exosome"/>
    <property type="evidence" value="ECO:0007669"/>
    <property type="project" value="UniProtKB-ARBA"/>
</dbReference>
<organism evidence="10 11">
    <name type="scientific">Kiritimatiella glycovorans</name>
    <dbReference type="NCBI Taxonomy" id="1307763"/>
    <lineage>
        <taxon>Bacteria</taxon>
        <taxon>Pseudomonadati</taxon>
        <taxon>Kiritimatiellota</taxon>
        <taxon>Kiritimatiellia</taxon>
        <taxon>Kiritimatiellales</taxon>
        <taxon>Kiritimatiellaceae</taxon>
        <taxon>Kiritimatiella</taxon>
    </lineage>
</organism>
<comment type="function">
    <text evidence="8">Catalyzes the attachment of glycine to tRNA(Gly).</text>
</comment>
<keyword evidence="2 8" id="KW-0963">Cytoplasm</keyword>
<feature type="binding site" evidence="8">
    <location>
        <position position="153"/>
    </location>
    <ligand>
        <name>substrate</name>
    </ligand>
</feature>
<dbReference type="GO" id="GO:0005524">
    <property type="term" value="F:ATP binding"/>
    <property type="evidence" value="ECO:0007669"/>
    <property type="project" value="UniProtKB-UniRule"/>
</dbReference>
<reference evidence="11" key="1">
    <citation type="submission" date="2015-02" db="EMBL/GenBank/DDBJ databases">
        <title>Description and complete genome sequence of the first cultured representative of the subdivision 5 of the Verrucomicrobia phylum.</title>
        <authorList>
            <person name="Spring S."/>
            <person name="Bunk B."/>
            <person name="Sproer C."/>
            <person name="Klenk H.-P."/>
        </authorList>
    </citation>
    <scope>NUCLEOTIDE SEQUENCE [LARGE SCALE GENOMIC DNA]</scope>
    <source>
        <strain evidence="11">L21-Fru-AB</strain>
    </source>
</reference>
<comment type="subunit">
    <text evidence="8">Homodimer.</text>
</comment>
<dbReference type="InterPro" id="IPR033731">
    <property type="entry name" value="GlyRS-like_core"/>
</dbReference>
<dbReference type="GO" id="GO:0004081">
    <property type="term" value="F:bis(5'-nucleosyl)-tetraphosphatase (asymmetrical) activity"/>
    <property type="evidence" value="ECO:0007669"/>
    <property type="project" value="UniProtKB-ARBA"/>
</dbReference>
<dbReference type="GO" id="GO:0015966">
    <property type="term" value="P:diadenosine tetraphosphate biosynthetic process"/>
    <property type="evidence" value="ECO:0007669"/>
    <property type="project" value="UniProtKB-ARBA"/>
</dbReference>
<dbReference type="InterPro" id="IPR004154">
    <property type="entry name" value="Anticodon-bd"/>
</dbReference>
<dbReference type="SUPFAM" id="SSF52954">
    <property type="entry name" value="Class II aaRS ABD-related"/>
    <property type="match status" value="1"/>
</dbReference>
<dbReference type="GO" id="GO:1990742">
    <property type="term" value="C:microvesicle"/>
    <property type="evidence" value="ECO:0007669"/>
    <property type="project" value="UniProtKB-ARBA"/>
</dbReference>
<dbReference type="KEGG" id="vbl:L21SP4_00457"/>
<feature type="binding site" evidence="8">
    <location>
        <position position="252"/>
    </location>
    <ligand>
        <name>substrate</name>
    </ligand>
</feature>
<evidence type="ECO:0000259" key="9">
    <source>
        <dbReference type="PROSITE" id="PS50862"/>
    </source>
</evidence>
<dbReference type="EMBL" id="CP010904">
    <property type="protein sequence ID" value="AKJ63737.1"/>
    <property type="molecule type" value="Genomic_DNA"/>
</dbReference>
<keyword evidence="7 8" id="KW-0030">Aminoacyl-tRNA synthetase</keyword>
<dbReference type="Gene3D" id="3.40.50.800">
    <property type="entry name" value="Anticodon-binding domain"/>
    <property type="match status" value="1"/>
</dbReference>
<dbReference type="GO" id="GO:0005737">
    <property type="term" value="C:cytoplasm"/>
    <property type="evidence" value="ECO:0007669"/>
    <property type="project" value="UniProtKB-SubCell"/>
</dbReference>
<evidence type="ECO:0000313" key="10">
    <source>
        <dbReference type="EMBL" id="AKJ63737.1"/>
    </source>
</evidence>
<dbReference type="FunFam" id="3.40.50.800:FF:000002">
    <property type="entry name" value="Glycine--tRNA ligase"/>
    <property type="match status" value="1"/>
</dbReference>
<dbReference type="PATRIC" id="fig|1609981.3.peg.481"/>
<feature type="binding site" evidence="8">
    <location>
        <begin position="368"/>
        <end position="369"/>
    </location>
    <ligand>
        <name>ATP</name>
        <dbReference type="ChEBI" id="CHEBI:30616"/>
    </ligand>
</feature>
<feature type="binding site" evidence="8">
    <location>
        <begin position="408"/>
        <end position="412"/>
    </location>
    <ligand>
        <name>substrate</name>
    </ligand>
</feature>
<evidence type="ECO:0000256" key="4">
    <source>
        <dbReference type="ARBA" id="ARBA00022741"/>
    </source>
</evidence>
<dbReference type="CDD" id="cd00858">
    <property type="entry name" value="GlyRS_anticodon"/>
    <property type="match status" value="1"/>
</dbReference>
<dbReference type="PANTHER" id="PTHR10745">
    <property type="entry name" value="GLYCYL-TRNA SYNTHETASE/DNA POLYMERASE SUBUNIT GAMMA-2"/>
    <property type="match status" value="1"/>
</dbReference>
<dbReference type="STRING" id="1307763.L21SP4_00457"/>
<feature type="domain" description="Aminoacyl-transfer RNA synthetases class-II family profile" evidence="9">
    <location>
        <begin position="183"/>
        <end position="431"/>
    </location>
</feature>
<reference evidence="10 11" key="2">
    <citation type="journal article" date="2016" name="ISME J.">
        <title>Characterization of the first cultured representative of Verrucomicrobia subdivision 5 indicates the proposal of a novel phylum.</title>
        <authorList>
            <person name="Spring S."/>
            <person name="Bunk B."/>
            <person name="Sproer C."/>
            <person name="Schumann P."/>
            <person name="Rohde M."/>
            <person name="Tindall B.J."/>
            <person name="Klenk H.P."/>
        </authorList>
    </citation>
    <scope>NUCLEOTIDE SEQUENCE [LARGE SCALE GENOMIC DNA]</scope>
    <source>
        <strain evidence="10 11">L21-Fru-AB</strain>
    </source>
</reference>
<gene>
    <name evidence="8 10" type="primary">glyQS</name>
    <name evidence="10" type="ORF">L21SP4_00457</name>
</gene>
<dbReference type="InterPro" id="IPR022961">
    <property type="entry name" value="Gly_tRNA_ligase_bac"/>
</dbReference>
<keyword evidence="3 8" id="KW-0436">Ligase</keyword>
<dbReference type="NCBIfam" id="NF003211">
    <property type="entry name" value="PRK04173.1"/>
    <property type="match status" value="1"/>
</dbReference>
<feature type="binding site" evidence="8">
    <location>
        <begin position="299"/>
        <end position="303"/>
    </location>
    <ligand>
        <name>substrate</name>
    </ligand>
</feature>
<keyword evidence="11" id="KW-1185">Reference proteome</keyword>
<dbReference type="InterPro" id="IPR027031">
    <property type="entry name" value="Gly-tRNA_synthase/POLG2"/>
</dbReference>
<comment type="subcellular location">
    <subcellularLocation>
        <location evidence="8">Cytoplasm</location>
    </subcellularLocation>
</comment>
<dbReference type="PROSITE" id="PS50862">
    <property type="entry name" value="AA_TRNA_LIGASE_II"/>
    <property type="match status" value="1"/>
</dbReference>
<dbReference type="GO" id="GO:0004820">
    <property type="term" value="F:glycine-tRNA ligase activity"/>
    <property type="evidence" value="ECO:0007669"/>
    <property type="project" value="UniProtKB-UniRule"/>
</dbReference>
<evidence type="ECO:0000256" key="6">
    <source>
        <dbReference type="ARBA" id="ARBA00022917"/>
    </source>
</evidence>
<evidence type="ECO:0000256" key="2">
    <source>
        <dbReference type="ARBA" id="ARBA00022490"/>
    </source>
</evidence>
<name>A0A0G3EE93_9BACT</name>
<feature type="binding site" evidence="8">
    <location>
        <begin position="412"/>
        <end position="415"/>
    </location>
    <ligand>
        <name>ATP</name>
        <dbReference type="ChEBI" id="CHEBI:30616"/>
    </ligand>
</feature>
<dbReference type="Pfam" id="PF00587">
    <property type="entry name" value="tRNA-synt_2b"/>
    <property type="match status" value="1"/>
</dbReference>
<dbReference type="HAMAP" id="MF_00253_B">
    <property type="entry name" value="Gly_tRNA_synth_B"/>
    <property type="match status" value="1"/>
</dbReference>
<comment type="catalytic activity">
    <reaction evidence="8">
        <text>tRNA(Gly) + glycine + ATP = glycyl-tRNA(Gly) + AMP + diphosphate</text>
        <dbReference type="Rhea" id="RHEA:16013"/>
        <dbReference type="Rhea" id="RHEA-COMP:9664"/>
        <dbReference type="Rhea" id="RHEA-COMP:9683"/>
        <dbReference type="ChEBI" id="CHEBI:30616"/>
        <dbReference type="ChEBI" id="CHEBI:33019"/>
        <dbReference type="ChEBI" id="CHEBI:57305"/>
        <dbReference type="ChEBI" id="CHEBI:78442"/>
        <dbReference type="ChEBI" id="CHEBI:78522"/>
        <dbReference type="ChEBI" id="CHEBI:456215"/>
        <dbReference type="EC" id="6.1.1.14"/>
    </reaction>
</comment>